<sequence length="767" mass="89264">MDKMWKKKLKQRKRVREKYLLPKLYKLGYQIDQIKFDQKQLVTKGRRKIHITADVVVYIEGKAAIVIAVRSGAEELTDHIKVQTLSYARLLENPAPIIILTNGLEEEIYNIYQEQELTFIPKQEKLCRLIENKGQLSDDLRKEALDNVFTSISLWDVTKHKSAYYTKSMRPYESNSKGDAFNNSLFHNFNYKPNIVTANDSVSIRVSSYRNLVDKIYVYYTSDGSLPQGKKGQVETGDKIELSYKYTEAAPKESKMIDWWEGKIPAHSNGKRIRYIIEGYDSQGQQSYYAENGAEIGEAQRFSYLVQDFKAPDWAKNAIVYQIMIDRFCDGNPSNNYDLSYEATGYQGGDLQGIINKLNYIKSLGATVVWLSPVYEGEGYHGYHITNFLKVDPHFGDEEVLQTLIDEAHKLDLKVILDFVPNHTSHQHPFFLTAQGDDESPYYDWYNFFEWPNDYEKFCGVPQLPTLNTDNKEVRHSIIYEQALHWLCDYGADGLRLDYAYGLSHDFWTEFRKVIKSNKEDAYIFGEVWESPGKIKKFEGELDGCLDFSLVWSFRELFIYGSKQVSEFISDLNYLNNYYDSEFIINRFLDNHDMDRFLWEANGDKEKLKLAATCQFTLAGAQYIYYGTEVGLSQQEPCSDDNTGRIVFDNSRDFMLWGDEQDKELYDFYQRLCTIRNENDVLAIGQRKDLVIDDEAQVWVYIKYNEQSEILVFLNLSAKKRKINVDLSGFDKANKKQVIDLLTATEYQIVNGRLQFQLKPHQKLILA</sequence>
<dbReference type="Pfam" id="PF16657">
    <property type="entry name" value="Malt_amylase_C"/>
    <property type="match status" value="1"/>
</dbReference>
<dbReference type="InterPro" id="IPR032091">
    <property type="entry name" value="Malt_amylase-like_C"/>
</dbReference>
<dbReference type="InterPro" id="IPR017853">
    <property type="entry name" value="GH"/>
</dbReference>
<evidence type="ECO:0000313" key="4">
    <source>
        <dbReference type="Proteomes" id="UP000774000"/>
    </source>
</evidence>
<dbReference type="SMART" id="SM00642">
    <property type="entry name" value="Aamy"/>
    <property type="match status" value="1"/>
</dbReference>
<organism evidence="3 4">
    <name type="scientific">Halanaerobacter jeridensis</name>
    <dbReference type="NCBI Taxonomy" id="706427"/>
    <lineage>
        <taxon>Bacteria</taxon>
        <taxon>Bacillati</taxon>
        <taxon>Bacillota</taxon>
        <taxon>Clostridia</taxon>
        <taxon>Halanaerobiales</taxon>
        <taxon>Halobacteroidaceae</taxon>
        <taxon>Halanaerobacter</taxon>
    </lineage>
</organism>
<dbReference type="SUPFAM" id="SSF51011">
    <property type="entry name" value="Glycosyl hydrolase domain"/>
    <property type="match status" value="1"/>
</dbReference>
<gene>
    <name evidence="3" type="ORF">JOC47_000708</name>
</gene>
<dbReference type="EMBL" id="JAFBDQ010000003">
    <property type="protein sequence ID" value="MBM7555874.1"/>
    <property type="molecule type" value="Genomic_DNA"/>
</dbReference>
<dbReference type="InterPro" id="IPR004185">
    <property type="entry name" value="Glyco_hydro_13_lg-like_dom"/>
</dbReference>
<proteinExistence type="inferred from homology"/>
<dbReference type="Gene3D" id="2.60.40.10">
    <property type="entry name" value="Immunoglobulins"/>
    <property type="match status" value="1"/>
</dbReference>
<evidence type="ECO:0000313" key="3">
    <source>
        <dbReference type="EMBL" id="MBM7555874.1"/>
    </source>
</evidence>
<accession>A0A938XS78</accession>
<evidence type="ECO:0000259" key="2">
    <source>
        <dbReference type="SMART" id="SM00642"/>
    </source>
</evidence>
<comment type="caution">
    <text evidence="3">The sequence shown here is derived from an EMBL/GenBank/DDBJ whole genome shotgun (WGS) entry which is preliminary data.</text>
</comment>
<dbReference type="InterPro" id="IPR029464">
    <property type="entry name" value="HSDR_N"/>
</dbReference>
<dbReference type="PANTHER" id="PTHR10357">
    <property type="entry name" value="ALPHA-AMYLASE FAMILY MEMBER"/>
    <property type="match status" value="1"/>
</dbReference>
<reference evidence="3" key="1">
    <citation type="submission" date="2021-01" db="EMBL/GenBank/DDBJ databases">
        <title>Genomic Encyclopedia of Type Strains, Phase IV (KMG-IV): sequencing the most valuable type-strain genomes for metagenomic binning, comparative biology and taxonomic classification.</title>
        <authorList>
            <person name="Goeker M."/>
        </authorList>
    </citation>
    <scope>NUCLEOTIDE SEQUENCE</scope>
    <source>
        <strain evidence="3">DSM 23230</strain>
    </source>
</reference>
<dbReference type="SUPFAM" id="SSF51445">
    <property type="entry name" value="(Trans)glycosidases"/>
    <property type="match status" value="1"/>
</dbReference>
<evidence type="ECO:0000256" key="1">
    <source>
        <dbReference type="ARBA" id="ARBA00008061"/>
    </source>
</evidence>
<dbReference type="CDD" id="cd02857">
    <property type="entry name" value="E_set_CDase_PDE_N"/>
    <property type="match status" value="1"/>
</dbReference>
<protein>
    <submittedName>
        <fullName evidence="3">Glycosidase</fullName>
    </submittedName>
</protein>
<dbReference type="InterPro" id="IPR013783">
    <property type="entry name" value="Ig-like_fold"/>
</dbReference>
<dbReference type="PANTHER" id="PTHR10357:SF199">
    <property type="entry name" value="ALPHA AMYLASE CATALYTIC REGION"/>
    <property type="match status" value="1"/>
</dbReference>
<dbReference type="Pfam" id="PF00128">
    <property type="entry name" value="Alpha-amylase"/>
    <property type="match status" value="1"/>
</dbReference>
<keyword evidence="3" id="KW-0378">Hydrolase</keyword>
<feature type="domain" description="Glycosyl hydrolase family 13 catalytic" evidence="2">
    <location>
        <begin position="322"/>
        <end position="676"/>
    </location>
</feature>
<dbReference type="AlphaFoldDB" id="A0A938XS78"/>
<dbReference type="GO" id="GO:0004553">
    <property type="term" value="F:hydrolase activity, hydrolyzing O-glycosyl compounds"/>
    <property type="evidence" value="ECO:0007669"/>
    <property type="project" value="InterPro"/>
</dbReference>
<dbReference type="Proteomes" id="UP000774000">
    <property type="component" value="Unassembled WGS sequence"/>
</dbReference>
<dbReference type="Gene3D" id="2.60.40.1180">
    <property type="entry name" value="Golgi alpha-mannosidase II"/>
    <property type="match status" value="1"/>
</dbReference>
<dbReference type="GO" id="GO:0005975">
    <property type="term" value="P:carbohydrate metabolic process"/>
    <property type="evidence" value="ECO:0007669"/>
    <property type="project" value="InterPro"/>
</dbReference>
<comment type="similarity">
    <text evidence="1">Belongs to the glycosyl hydrolase 13 family.</text>
</comment>
<dbReference type="Gene3D" id="3.20.20.80">
    <property type="entry name" value="Glycosidases"/>
    <property type="match status" value="1"/>
</dbReference>
<keyword evidence="3" id="KW-0326">Glycosidase</keyword>
<keyword evidence="4" id="KW-1185">Reference proteome</keyword>
<dbReference type="InterPro" id="IPR013780">
    <property type="entry name" value="Glyco_hydro_b"/>
</dbReference>
<name>A0A938XS78_9FIRM</name>
<dbReference type="Pfam" id="PF13588">
    <property type="entry name" value="HSDR_N_2"/>
    <property type="match status" value="1"/>
</dbReference>
<dbReference type="InterPro" id="IPR006047">
    <property type="entry name" value="GH13_cat_dom"/>
</dbReference>